<dbReference type="Proteomes" id="UP000579812">
    <property type="component" value="Unassembled WGS sequence"/>
</dbReference>
<dbReference type="AlphaFoldDB" id="A0A7J6C001"/>
<dbReference type="EMBL" id="JAAMOB010000019">
    <property type="protein sequence ID" value="KAF4100608.1"/>
    <property type="molecule type" value="Genomic_DNA"/>
</dbReference>
<evidence type="ECO:0000313" key="2">
    <source>
        <dbReference type="Proteomes" id="UP000579812"/>
    </source>
</evidence>
<proteinExistence type="predicted"/>
<evidence type="ECO:0000313" key="1">
    <source>
        <dbReference type="EMBL" id="KAF4100608.1"/>
    </source>
</evidence>
<accession>A0A7J6C001</accession>
<protein>
    <submittedName>
        <fullName evidence="1">Uncharacterized protein</fullName>
    </submittedName>
</protein>
<dbReference type="OrthoDB" id="8948707at2759"/>
<organism evidence="1 2">
    <name type="scientific">Onychostoma macrolepis</name>
    <dbReference type="NCBI Taxonomy" id="369639"/>
    <lineage>
        <taxon>Eukaryota</taxon>
        <taxon>Metazoa</taxon>
        <taxon>Chordata</taxon>
        <taxon>Craniata</taxon>
        <taxon>Vertebrata</taxon>
        <taxon>Euteleostomi</taxon>
        <taxon>Actinopterygii</taxon>
        <taxon>Neopterygii</taxon>
        <taxon>Teleostei</taxon>
        <taxon>Ostariophysi</taxon>
        <taxon>Cypriniformes</taxon>
        <taxon>Cyprinidae</taxon>
        <taxon>Acrossocheilinae</taxon>
        <taxon>Onychostoma</taxon>
    </lineage>
</organism>
<dbReference type="PANTHER" id="PTHR31025">
    <property type="entry name" value="SI:CH211-196P9.1-RELATED"/>
    <property type="match status" value="1"/>
</dbReference>
<name>A0A7J6C001_9TELE</name>
<reference evidence="1 2" key="1">
    <citation type="submission" date="2020-04" db="EMBL/GenBank/DDBJ databases">
        <title>Chromosome-level genome assembly of a cyprinid fish Onychostoma macrolepis by integration of Nanopore Sequencing, Bionano and Hi-C technology.</title>
        <authorList>
            <person name="Wang D."/>
        </authorList>
    </citation>
    <scope>NUCLEOTIDE SEQUENCE [LARGE SCALE GENOMIC DNA]</scope>
    <source>
        <strain evidence="1">SWU-2019</strain>
        <tissue evidence="1">Muscle</tissue>
    </source>
</reference>
<keyword evidence="2" id="KW-1185">Reference proteome</keyword>
<comment type="caution">
    <text evidence="1">The sequence shown here is derived from an EMBL/GenBank/DDBJ whole genome shotgun (WGS) entry which is preliminary data.</text>
</comment>
<sequence>MAKAMHSFKAYPSDKEVAKAADALVSQHPCLREPGSQCGWYGWKTSLKFKMGNYRLKLSRSGCEEVAVNSGKRSQSNQESECPHSNIKKARRAEVNYLPNFPKGENAESLEKQRLQIIEEVSKTERNHGLIERLMQSTFALRRKQIVVDNPSQPVKSFLEKWPALRLESQIAAEFHRITNISLKNKFYAELDKHTLQLLAVYRQKAARTGKAAEALRRIFSAYDRLEPNDINNRRTAALRGLPVYLREDDSLFFKMWNTEEVDEPDIADSAVALVSMVNGDSSSTVQFDPAGFAIALEGDIVLRDICRLADAFLLMFGLIYALHLDYPKELTHTFNFIQKVLLGLVDSKPLAPRLLSLKNDLLIKE</sequence>
<gene>
    <name evidence="1" type="ORF">G5714_018804</name>
</gene>
<dbReference type="PANTHER" id="PTHR31025:SF19">
    <property type="entry name" value="SI:CH73-42K18.1-RELATED"/>
    <property type="match status" value="1"/>
</dbReference>